<protein>
    <submittedName>
        <fullName evidence="2">Uncharacterized protein</fullName>
    </submittedName>
</protein>
<evidence type="ECO:0000313" key="2">
    <source>
        <dbReference type="EnsemblPlants" id="OPUNC04G26320.1"/>
    </source>
</evidence>
<dbReference type="HOGENOM" id="CLU_2240976_0_0_1"/>
<dbReference type="Gramene" id="OPUNC04G26320.1">
    <property type="protein sequence ID" value="OPUNC04G26320.1"/>
    <property type="gene ID" value="OPUNC04G26320"/>
</dbReference>
<accession>A0A0E0KWH0</accession>
<dbReference type="Proteomes" id="UP000026962">
    <property type="component" value="Chromosome 4"/>
</dbReference>
<organism evidence="2">
    <name type="scientific">Oryza punctata</name>
    <name type="common">Red rice</name>
    <dbReference type="NCBI Taxonomy" id="4537"/>
    <lineage>
        <taxon>Eukaryota</taxon>
        <taxon>Viridiplantae</taxon>
        <taxon>Streptophyta</taxon>
        <taxon>Embryophyta</taxon>
        <taxon>Tracheophyta</taxon>
        <taxon>Spermatophyta</taxon>
        <taxon>Magnoliopsida</taxon>
        <taxon>Liliopsida</taxon>
        <taxon>Poales</taxon>
        <taxon>Poaceae</taxon>
        <taxon>BOP clade</taxon>
        <taxon>Oryzoideae</taxon>
        <taxon>Oryzeae</taxon>
        <taxon>Oryzinae</taxon>
        <taxon>Oryza</taxon>
    </lineage>
</organism>
<reference evidence="2" key="1">
    <citation type="submission" date="2015-04" db="UniProtKB">
        <authorList>
            <consortium name="EnsemblPlants"/>
        </authorList>
    </citation>
    <scope>IDENTIFICATION</scope>
</reference>
<proteinExistence type="predicted"/>
<evidence type="ECO:0000313" key="3">
    <source>
        <dbReference type="Proteomes" id="UP000026962"/>
    </source>
</evidence>
<sequence length="105" mass="11835">MGEEMRENEAAPPPAAEWQSGVAQYSLTSLFFDQQSNIKSNKLPEMSAYRCRPAISIQDSGHQLCRQSVTAELGDLWWWWGFARGDGDDESRGKLNPVTSHPLCY</sequence>
<evidence type="ECO:0000256" key="1">
    <source>
        <dbReference type="SAM" id="MobiDB-lite"/>
    </source>
</evidence>
<keyword evidence="3" id="KW-1185">Reference proteome</keyword>
<name>A0A0E0KWH0_ORYPU</name>
<reference evidence="2" key="2">
    <citation type="submission" date="2018-05" db="EMBL/GenBank/DDBJ databases">
        <title>OpunRS2 (Oryza punctata Reference Sequence Version 2).</title>
        <authorList>
            <person name="Zhang J."/>
            <person name="Kudrna D."/>
            <person name="Lee S."/>
            <person name="Talag J."/>
            <person name="Welchert J."/>
            <person name="Wing R.A."/>
        </authorList>
    </citation>
    <scope>NUCLEOTIDE SEQUENCE [LARGE SCALE GENOMIC DNA]</scope>
</reference>
<dbReference type="AlphaFoldDB" id="A0A0E0KWH0"/>
<feature type="region of interest" description="Disordered" evidence="1">
    <location>
        <begin position="86"/>
        <end position="105"/>
    </location>
</feature>
<dbReference type="EnsemblPlants" id="OPUNC04G26320.1">
    <property type="protein sequence ID" value="OPUNC04G26320.1"/>
    <property type="gene ID" value="OPUNC04G26320"/>
</dbReference>